<dbReference type="EMBL" id="JBHRVA010000002">
    <property type="protein sequence ID" value="MFC3301611.1"/>
    <property type="molecule type" value="Genomic_DNA"/>
</dbReference>
<dbReference type="Proteomes" id="UP001595607">
    <property type="component" value="Unassembled WGS sequence"/>
</dbReference>
<evidence type="ECO:0000313" key="1">
    <source>
        <dbReference type="EMBL" id="MFC3301611.1"/>
    </source>
</evidence>
<protein>
    <recommendedName>
        <fullName evidence="3">Flagellin</fullName>
    </recommendedName>
</protein>
<accession>A0ABV7MB99</accession>
<sequence>MLLTSPDALYQSAFSNQIANLRTRLDEVATELATGRRQDVNAAVRGDNNILLRAEAAIEAFEPERARLNVLEGRFRTAGLTLRTVNDLAGSTLVSAQAAGDLAAGVDADGFAATEARTSLATMFSTLEARFGGRALFGGDLGAGQVMADVSVFLAEVDAAIGTLTDAASVEAAIDSVFAPGGGFEINVYLGGQPLGAQLSDGQQLAPIITADSGPMRQVFKGLAMQAFNERVQEDQRSSFLLRSAEVTQTARDALTAEEASIGLARNAIDREMVRQEALLFDANETVETILGRDPFEAASETQALEARLQAAYTITGRLAGLRLTNFLR</sequence>
<proteinExistence type="predicted"/>
<name>A0ABV7MB99_9PROT</name>
<dbReference type="RefSeq" id="WP_189572924.1">
    <property type="nucleotide sequence ID" value="NZ_BMXU01000001.1"/>
</dbReference>
<keyword evidence="2" id="KW-1185">Reference proteome</keyword>
<comment type="caution">
    <text evidence="1">The sequence shown here is derived from an EMBL/GenBank/DDBJ whole genome shotgun (WGS) entry which is preliminary data.</text>
</comment>
<organism evidence="1 2">
    <name type="scientific">Parvularcula lutaonensis</name>
    <dbReference type="NCBI Taxonomy" id="491923"/>
    <lineage>
        <taxon>Bacteria</taxon>
        <taxon>Pseudomonadati</taxon>
        <taxon>Pseudomonadota</taxon>
        <taxon>Alphaproteobacteria</taxon>
        <taxon>Parvularculales</taxon>
        <taxon>Parvularculaceae</taxon>
        <taxon>Parvularcula</taxon>
    </lineage>
</organism>
<evidence type="ECO:0008006" key="3">
    <source>
        <dbReference type="Google" id="ProtNLM"/>
    </source>
</evidence>
<reference evidence="2" key="1">
    <citation type="journal article" date="2019" name="Int. J. Syst. Evol. Microbiol.">
        <title>The Global Catalogue of Microorganisms (GCM) 10K type strain sequencing project: providing services to taxonomists for standard genome sequencing and annotation.</title>
        <authorList>
            <consortium name="The Broad Institute Genomics Platform"/>
            <consortium name="The Broad Institute Genome Sequencing Center for Infectious Disease"/>
            <person name="Wu L."/>
            <person name="Ma J."/>
        </authorList>
    </citation>
    <scope>NUCLEOTIDE SEQUENCE [LARGE SCALE GENOMIC DNA]</scope>
    <source>
        <strain evidence="2">KCTC 22245</strain>
    </source>
</reference>
<evidence type="ECO:0000313" key="2">
    <source>
        <dbReference type="Proteomes" id="UP001595607"/>
    </source>
</evidence>
<dbReference type="SUPFAM" id="SSF64518">
    <property type="entry name" value="Phase 1 flagellin"/>
    <property type="match status" value="1"/>
</dbReference>
<gene>
    <name evidence="1" type="ORF">ACFONP_02545</name>
</gene>